<sequence>MPRTHVVQQTVTIFEIIRDIITKLKNVPPQAAIFFLIQDIMRKNVLTKSQDDWTINVISIALTREHASYLDRHAFQPIGTIFQLFHTAQEINVASRMLKRKNATPPGYHGFQTSVRHFNSTQHGVGVGTDDGLGGGVVVIWVEGTEDGLGG</sequence>
<comment type="caution">
    <text evidence="1">The sequence shown here is derived from an EMBL/GenBank/DDBJ whole genome shotgun (WGS) entry which is preliminary data.</text>
</comment>
<dbReference type="EMBL" id="JAIWYP010000012">
    <property type="protein sequence ID" value="KAH3725035.1"/>
    <property type="molecule type" value="Genomic_DNA"/>
</dbReference>
<dbReference type="AlphaFoldDB" id="A0A9D4HNH5"/>
<reference evidence="1" key="2">
    <citation type="submission" date="2020-11" db="EMBL/GenBank/DDBJ databases">
        <authorList>
            <person name="McCartney M.A."/>
            <person name="Auch B."/>
            <person name="Kono T."/>
            <person name="Mallez S."/>
            <person name="Becker A."/>
            <person name="Gohl D.M."/>
            <person name="Silverstein K.A.T."/>
            <person name="Koren S."/>
            <person name="Bechman K.B."/>
            <person name="Herman A."/>
            <person name="Abrahante J.E."/>
            <person name="Garbe J."/>
        </authorList>
    </citation>
    <scope>NUCLEOTIDE SEQUENCE</scope>
    <source>
        <strain evidence="1">Duluth1</strain>
        <tissue evidence="1">Whole animal</tissue>
    </source>
</reference>
<keyword evidence="2" id="KW-1185">Reference proteome</keyword>
<dbReference type="Proteomes" id="UP000828390">
    <property type="component" value="Unassembled WGS sequence"/>
</dbReference>
<evidence type="ECO:0000313" key="2">
    <source>
        <dbReference type="Proteomes" id="UP000828390"/>
    </source>
</evidence>
<proteinExistence type="predicted"/>
<organism evidence="1 2">
    <name type="scientific">Dreissena polymorpha</name>
    <name type="common">Zebra mussel</name>
    <name type="synonym">Mytilus polymorpha</name>
    <dbReference type="NCBI Taxonomy" id="45954"/>
    <lineage>
        <taxon>Eukaryota</taxon>
        <taxon>Metazoa</taxon>
        <taxon>Spiralia</taxon>
        <taxon>Lophotrochozoa</taxon>
        <taxon>Mollusca</taxon>
        <taxon>Bivalvia</taxon>
        <taxon>Autobranchia</taxon>
        <taxon>Heteroconchia</taxon>
        <taxon>Euheterodonta</taxon>
        <taxon>Imparidentia</taxon>
        <taxon>Neoheterodontei</taxon>
        <taxon>Myida</taxon>
        <taxon>Dreissenoidea</taxon>
        <taxon>Dreissenidae</taxon>
        <taxon>Dreissena</taxon>
    </lineage>
</organism>
<protein>
    <submittedName>
        <fullName evidence="1">Uncharacterized protein</fullName>
    </submittedName>
</protein>
<gene>
    <name evidence="1" type="ORF">DPMN_050864</name>
</gene>
<evidence type="ECO:0000313" key="1">
    <source>
        <dbReference type="EMBL" id="KAH3725035.1"/>
    </source>
</evidence>
<reference evidence="1" key="1">
    <citation type="journal article" date="2019" name="bioRxiv">
        <title>The Genome of the Zebra Mussel, Dreissena polymorpha: A Resource for Invasive Species Research.</title>
        <authorList>
            <person name="McCartney M.A."/>
            <person name="Auch B."/>
            <person name="Kono T."/>
            <person name="Mallez S."/>
            <person name="Zhang Y."/>
            <person name="Obille A."/>
            <person name="Becker A."/>
            <person name="Abrahante J.E."/>
            <person name="Garbe J."/>
            <person name="Badalamenti J.P."/>
            <person name="Herman A."/>
            <person name="Mangelson H."/>
            <person name="Liachko I."/>
            <person name="Sullivan S."/>
            <person name="Sone E.D."/>
            <person name="Koren S."/>
            <person name="Silverstein K.A.T."/>
            <person name="Beckman K.B."/>
            <person name="Gohl D.M."/>
        </authorList>
    </citation>
    <scope>NUCLEOTIDE SEQUENCE</scope>
    <source>
        <strain evidence="1">Duluth1</strain>
        <tissue evidence="1">Whole animal</tissue>
    </source>
</reference>
<name>A0A9D4HNH5_DREPO</name>
<accession>A0A9D4HNH5</accession>